<proteinExistence type="predicted"/>
<evidence type="ECO:0000313" key="2">
    <source>
        <dbReference type="EMBL" id="VTN15498.1"/>
    </source>
</evidence>
<dbReference type="AlphaFoldDB" id="A0A4U9DGC8"/>
<organism evidence="2 3">
    <name type="scientific">Raoultella terrigena</name>
    <name type="common">Klebsiella terrigena</name>
    <dbReference type="NCBI Taxonomy" id="577"/>
    <lineage>
        <taxon>Bacteria</taxon>
        <taxon>Pseudomonadati</taxon>
        <taxon>Pseudomonadota</taxon>
        <taxon>Gammaproteobacteria</taxon>
        <taxon>Enterobacterales</taxon>
        <taxon>Enterobacteriaceae</taxon>
        <taxon>Klebsiella/Raoultella group</taxon>
        <taxon>Raoultella</taxon>
    </lineage>
</organism>
<gene>
    <name evidence="2" type="ORF">NCTC9185_07586</name>
</gene>
<evidence type="ECO:0000256" key="1">
    <source>
        <dbReference type="SAM" id="MobiDB-lite"/>
    </source>
</evidence>
<dbReference type="EMBL" id="CABDVU010000001">
    <property type="protein sequence ID" value="VTN15498.1"/>
    <property type="molecule type" value="Genomic_DNA"/>
</dbReference>
<protein>
    <submittedName>
        <fullName evidence="2">Uncharacterized protein</fullName>
    </submittedName>
</protein>
<accession>A0A4U9DGC8</accession>
<evidence type="ECO:0000313" key="3">
    <source>
        <dbReference type="Proteomes" id="UP000339249"/>
    </source>
</evidence>
<feature type="compositionally biased region" description="Polar residues" evidence="1">
    <location>
        <begin position="1"/>
        <end position="11"/>
    </location>
</feature>
<reference evidence="2 3" key="1">
    <citation type="submission" date="2019-04" db="EMBL/GenBank/DDBJ databases">
        <authorList>
            <consortium name="Pathogen Informatics"/>
        </authorList>
    </citation>
    <scope>NUCLEOTIDE SEQUENCE [LARGE SCALE GENOMIC DNA]</scope>
    <source>
        <strain evidence="2 3">NCTC9185</strain>
    </source>
</reference>
<name>A0A4U9DGC8_RAOTE</name>
<dbReference type="Proteomes" id="UP000339249">
    <property type="component" value="Unassembled WGS sequence"/>
</dbReference>
<feature type="region of interest" description="Disordered" evidence="1">
    <location>
        <begin position="1"/>
        <end position="30"/>
    </location>
</feature>
<sequence>MTMMNQSQYAQHSGVDRKTIGRWIKPGVSS</sequence>